<dbReference type="Pfam" id="PF18403">
    <property type="entry name" value="Thioredoxin_15"/>
    <property type="match status" value="1"/>
</dbReference>
<dbReference type="GO" id="GO:0051082">
    <property type="term" value="F:unfolded protein binding"/>
    <property type="evidence" value="ECO:0007669"/>
    <property type="project" value="TreeGrafter"/>
</dbReference>
<dbReference type="InterPro" id="IPR040497">
    <property type="entry name" value="Glyco_transf_24"/>
</dbReference>
<dbReference type="Pfam" id="PF18400">
    <property type="entry name" value="Thioredoxin_12"/>
    <property type="match status" value="1"/>
</dbReference>
<sequence>MGTLFRSGFCFLILVLFCICLSGHSVSAQNRKPKNVQVALRAKWSGTPLLLEAGELLSKEWKDLFWDFVESWIDSTNVDSDSNTAKDCFRKISRYGKSLLSEHLASIFEFSLTLRSASPRLVLYRQLAEESLSSFPLADDVISNTIDGGISEPNDTTKTTNSEAFLSGMNPKSPGNKCCWVDTGGSLFFEVGELQMWLQNSNDIKDGAFQQPEIFEFDHVHPDSTAGSPAAILYGALGTECFKEFHIALSDAARKGKIKYIVRSVLPSGCESKSASCGAIGTGEPLNLGGYGVELALKNMEYKAMDDSTIKKAFTKNYLKNDEQCCAAILEGLLFKIYLLMAGVTLEDPHTEDLSQEVRGFIFSQILERKPELTSEVMAFRDYLLSSTVSDTLDVWELKDLGHQTAQRIVQASDPLQSMQEINQNFPSVVSSLSRTKLNDSIKQEIVENQRMIPPGKSLMALNGALINIEDIDLYLLVDMVHQELSLADQYRKFKIPPSAVRKFLSVLPPSESYAFRVDFRSSHVHYINNLEVDAMYKRWRSNINETIDMMISLFENNLPMRFGVILYSTKSVENIEANDGELPVAHLKDDQEDVSNLIIRLFIYIKENHGTLMAFQFLSNVNKLRTESAADDSPEMHHVEGGCGNNTFSVFRPKAKSPPQDTLLRLEKEQKWNELAQESSLFAFKLGLTKLECSLLMNGLVSETNEEALINAMNDELPRIQEQVYYGQINSHTDVLDKFLSESGIQRYNPKIIAEGKTKPKFVSLCASVLAKESVLNNLYYLHSPETVDDLKPVTHLLVVDITSKKGMKLLREGIRYLIGGSKNARIGVLFNSKVDATLPSLFFMKAFEITASTYSHKKGVLEFLDQLCSFYEQEYILASGVAESYQALMDKIFEIADANGLPSKGYETSLSGFSAEILRSYLNKVTQFIYRTFGLEYGANAVITNGRVIRLSDGSTFLNHDLHLLESLEFKQRIKHIAEIVEDIEWEDVDPDLLTRMDAVMEMSMVPLAANSSCMACSRKSASFTLETGKEFNHLRSDKMPPSALPHLHSAVCKFISDIVMAISSSISGRERSSESARFEILSAEYSAVILQNEDSSIHIDAVIDPLSPSGQKLAALLRILSKYIQPSMRLVLNPVSSLVDLPLKNYYRYVVPTMDDFSGTDHTVHGPKAFFANMPLSKTLTMNLDVPEPWLVQPVVAIHDLDNILLENLADIRTLQAVFELEALVLTGHCSEKDQEPPRGLQLILGTKNTPHLVDTLVMANLGYWQMKVFPGVWYLQLAPGRSSDLYVMKEDGEGAQGTTLLKQIIIDDLRGKLVHMEVMKKKGMEQEKLLVPADDDSQSTSKKGTQSSWNSNILKWASGFIGGKDQSQKEKSSSLESGSSGRRGKKINIFSVASGHLYERFLKIMILSVLKNTNRPVKFWFIKNYLSPQFKDVIPHMAHQYGFEYELITYKWPTWLHKQKEKQRIIWAYKILFLDVIFPLALEKVIFVDADQIVRADMGELYDMDLRGRPLAYTPFCDNNKDMDGYRFWKQTAAGDQLRVLYETLSKDPNSLSNLDQASGQFVPFQLVACLVARSSKLRPTHGAHFSLPQEWLWCESWCGNATKPKAKTIDLCNNPMTKEPKLQGAKRIVAEWPDLDFEARRFTAKILGESIEPQEQPPPPPKIETTSDNSSEDEESRAEL</sequence>
<dbReference type="Gene3D" id="3.90.550.10">
    <property type="entry name" value="Spore Coat Polysaccharide Biosynthesis Protein SpsA, Chain A"/>
    <property type="match status" value="1"/>
</dbReference>
<feature type="domain" description="UGGT thioredoxin-like" evidence="11">
    <location>
        <begin position="47"/>
        <end position="273"/>
    </location>
</feature>
<feature type="chain" id="PRO_5043867579" evidence="10">
    <location>
        <begin position="29"/>
        <end position="1685"/>
    </location>
</feature>
<evidence type="ECO:0000313" key="16">
    <source>
        <dbReference type="EMBL" id="KAL0384582.1"/>
    </source>
</evidence>
<feature type="domain" description="UGGT thioredoxin-like" evidence="13">
    <location>
        <begin position="543"/>
        <end position="753"/>
    </location>
</feature>
<evidence type="ECO:0000259" key="14">
    <source>
        <dbReference type="Pfam" id="PF18403"/>
    </source>
</evidence>
<dbReference type="PANTHER" id="PTHR11226">
    <property type="entry name" value="UDP-GLUCOSE GLYCOPROTEIN:GLUCOSYLTRANSFERASE"/>
    <property type="match status" value="1"/>
</dbReference>
<dbReference type="InterPro" id="IPR040525">
    <property type="entry name" value="UGGT_TRXL_4"/>
</dbReference>
<comment type="pathway">
    <text evidence="3">Protein modification; protein glycosylation.</text>
</comment>
<feature type="compositionally biased region" description="Acidic residues" evidence="9">
    <location>
        <begin position="1675"/>
        <end position="1685"/>
    </location>
</feature>
<feature type="domain" description="UGGT thioredoxin-like" evidence="12">
    <location>
        <begin position="391"/>
        <end position="506"/>
    </location>
</feature>
<dbReference type="InterPro" id="IPR029044">
    <property type="entry name" value="Nucleotide-diphossugar_trans"/>
</dbReference>
<evidence type="ECO:0000256" key="6">
    <source>
        <dbReference type="ARBA" id="ARBA00022729"/>
    </source>
</evidence>
<dbReference type="SUPFAM" id="SSF53448">
    <property type="entry name" value="Nucleotide-diphospho-sugar transferases"/>
    <property type="match status" value="1"/>
</dbReference>
<evidence type="ECO:0000256" key="10">
    <source>
        <dbReference type="SAM" id="SignalP"/>
    </source>
</evidence>
<evidence type="ECO:0000259" key="15">
    <source>
        <dbReference type="Pfam" id="PF18404"/>
    </source>
</evidence>
<reference evidence="16" key="1">
    <citation type="submission" date="2020-06" db="EMBL/GenBank/DDBJ databases">
        <authorList>
            <person name="Li T."/>
            <person name="Hu X."/>
            <person name="Zhang T."/>
            <person name="Song X."/>
            <person name="Zhang H."/>
            <person name="Dai N."/>
            <person name="Sheng W."/>
            <person name="Hou X."/>
            <person name="Wei L."/>
        </authorList>
    </citation>
    <scope>NUCLEOTIDE SEQUENCE</scope>
    <source>
        <strain evidence="16">G02</strain>
        <tissue evidence="16">Leaf</tissue>
    </source>
</reference>
<feature type="domain" description="UDP-glucose:glycoprotein glucosyltransferase thioredoxin-like" evidence="14">
    <location>
        <begin position="774"/>
        <end position="1003"/>
    </location>
</feature>
<feature type="domain" description="Glucosyltransferase 24 catalytic" evidence="15">
    <location>
        <begin position="1391"/>
        <end position="1535"/>
    </location>
</feature>
<name>A0AAW2RWR4_SESRA</name>
<dbReference type="InterPro" id="IPR009448">
    <property type="entry name" value="UDP-g_GGtrans"/>
</dbReference>
<reference evidence="16" key="2">
    <citation type="journal article" date="2024" name="Plant">
        <title>Genomic evolution and insights into agronomic trait innovations of Sesamum species.</title>
        <authorList>
            <person name="Miao H."/>
            <person name="Wang L."/>
            <person name="Qu L."/>
            <person name="Liu H."/>
            <person name="Sun Y."/>
            <person name="Le M."/>
            <person name="Wang Q."/>
            <person name="Wei S."/>
            <person name="Zheng Y."/>
            <person name="Lin W."/>
            <person name="Duan Y."/>
            <person name="Cao H."/>
            <person name="Xiong S."/>
            <person name="Wang X."/>
            <person name="Wei L."/>
            <person name="Li C."/>
            <person name="Ma Q."/>
            <person name="Ju M."/>
            <person name="Zhao R."/>
            <person name="Li G."/>
            <person name="Mu C."/>
            <person name="Tian Q."/>
            <person name="Mei H."/>
            <person name="Zhang T."/>
            <person name="Gao T."/>
            <person name="Zhang H."/>
        </authorList>
    </citation>
    <scope>NUCLEOTIDE SEQUENCE</scope>
    <source>
        <strain evidence="16">G02</strain>
    </source>
</reference>
<dbReference type="GO" id="GO:0018279">
    <property type="term" value="P:protein N-linked glycosylation via asparagine"/>
    <property type="evidence" value="ECO:0007669"/>
    <property type="project" value="TreeGrafter"/>
</dbReference>
<evidence type="ECO:0000256" key="4">
    <source>
        <dbReference type="ARBA" id="ARBA00006351"/>
    </source>
</evidence>
<comment type="subcellular location">
    <subcellularLocation>
        <location evidence="2">Endoplasmic reticulum lumen</location>
    </subcellularLocation>
</comment>
<dbReference type="InterPro" id="IPR040694">
    <property type="entry name" value="UGGT_TRXL_2"/>
</dbReference>
<comment type="cofactor">
    <cofactor evidence="1">
        <name>Ca(2+)</name>
        <dbReference type="ChEBI" id="CHEBI:29108"/>
    </cofactor>
</comment>
<feature type="region of interest" description="Disordered" evidence="9">
    <location>
        <begin position="1331"/>
        <end position="1352"/>
    </location>
</feature>
<feature type="compositionally biased region" description="Low complexity" evidence="9">
    <location>
        <begin position="1342"/>
        <end position="1352"/>
    </location>
</feature>
<evidence type="ECO:0000256" key="9">
    <source>
        <dbReference type="SAM" id="MobiDB-lite"/>
    </source>
</evidence>
<evidence type="ECO:0000259" key="11">
    <source>
        <dbReference type="Pfam" id="PF18400"/>
    </source>
</evidence>
<evidence type="ECO:0000256" key="5">
    <source>
        <dbReference type="ARBA" id="ARBA00022679"/>
    </source>
</evidence>
<feature type="signal peptide" evidence="10">
    <location>
        <begin position="1"/>
        <end position="28"/>
    </location>
</feature>
<evidence type="ECO:0000256" key="7">
    <source>
        <dbReference type="ARBA" id="ARBA00022824"/>
    </source>
</evidence>
<gene>
    <name evidence="16" type="ORF">Sradi_2852500</name>
</gene>
<comment type="similarity">
    <text evidence="4">Belongs to the glycosyltransferase 8 family.</text>
</comment>
<evidence type="ECO:0000256" key="2">
    <source>
        <dbReference type="ARBA" id="ARBA00004319"/>
    </source>
</evidence>
<keyword evidence="8" id="KW-0325">Glycoprotein</keyword>
<dbReference type="Pfam" id="PF18401">
    <property type="entry name" value="Thioredoxin_13"/>
    <property type="match status" value="1"/>
</dbReference>
<dbReference type="EMBL" id="JACGWJ010000012">
    <property type="protein sequence ID" value="KAL0384582.1"/>
    <property type="molecule type" value="Genomic_DNA"/>
</dbReference>
<keyword evidence="6 10" id="KW-0732">Signal</keyword>
<evidence type="ECO:0000256" key="3">
    <source>
        <dbReference type="ARBA" id="ARBA00004922"/>
    </source>
</evidence>
<protein>
    <submittedName>
        <fullName evidence="16">UDP-glucose:glycoprotein glucosyltransferase</fullName>
    </submittedName>
</protein>
<dbReference type="PANTHER" id="PTHR11226:SF0">
    <property type="entry name" value="UDP-GLUCOSE:GLYCOPROTEIN GLUCOSYLTRANSFERASE"/>
    <property type="match status" value="1"/>
</dbReference>
<feature type="region of interest" description="Disordered" evidence="9">
    <location>
        <begin position="1367"/>
        <end position="1386"/>
    </location>
</feature>
<dbReference type="InterPro" id="IPR040693">
    <property type="entry name" value="UGGT_TRXL_1"/>
</dbReference>
<keyword evidence="7" id="KW-0256">Endoplasmic reticulum</keyword>
<dbReference type="Pfam" id="PF18404">
    <property type="entry name" value="Glyco_transf_24"/>
    <property type="match status" value="1"/>
</dbReference>
<dbReference type="GO" id="GO:0036503">
    <property type="term" value="P:ERAD pathway"/>
    <property type="evidence" value="ECO:0007669"/>
    <property type="project" value="TreeGrafter"/>
</dbReference>
<evidence type="ECO:0000259" key="13">
    <source>
        <dbReference type="Pfam" id="PF18402"/>
    </source>
</evidence>
<proteinExistence type="inferred from homology"/>
<evidence type="ECO:0000259" key="12">
    <source>
        <dbReference type="Pfam" id="PF18401"/>
    </source>
</evidence>
<keyword evidence="5" id="KW-0808">Transferase</keyword>
<dbReference type="Pfam" id="PF18402">
    <property type="entry name" value="Thioredoxin_14"/>
    <property type="match status" value="1"/>
</dbReference>
<dbReference type="Pfam" id="PF06427">
    <property type="entry name" value="UDP-g_GGTase"/>
    <property type="match status" value="1"/>
</dbReference>
<organism evidence="16">
    <name type="scientific">Sesamum radiatum</name>
    <name type="common">Black benniseed</name>
    <dbReference type="NCBI Taxonomy" id="300843"/>
    <lineage>
        <taxon>Eukaryota</taxon>
        <taxon>Viridiplantae</taxon>
        <taxon>Streptophyta</taxon>
        <taxon>Embryophyta</taxon>
        <taxon>Tracheophyta</taxon>
        <taxon>Spermatophyta</taxon>
        <taxon>Magnoliopsida</taxon>
        <taxon>eudicotyledons</taxon>
        <taxon>Gunneridae</taxon>
        <taxon>Pentapetalae</taxon>
        <taxon>asterids</taxon>
        <taxon>lamiids</taxon>
        <taxon>Lamiales</taxon>
        <taxon>Pedaliaceae</taxon>
        <taxon>Sesamum</taxon>
    </lineage>
</organism>
<feature type="region of interest" description="Disordered" evidence="9">
    <location>
        <begin position="1651"/>
        <end position="1685"/>
    </location>
</feature>
<dbReference type="GO" id="GO:0005788">
    <property type="term" value="C:endoplasmic reticulum lumen"/>
    <property type="evidence" value="ECO:0007669"/>
    <property type="project" value="UniProtKB-SubCell"/>
</dbReference>
<dbReference type="InterPro" id="IPR040692">
    <property type="entry name" value="UGGT_TRXL_3"/>
</dbReference>
<evidence type="ECO:0000256" key="1">
    <source>
        <dbReference type="ARBA" id="ARBA00001913"/>
    </source>
</evidence>
<accession>A0AAW2RWR4</accession>
<dbReference type="GO" id="GO:0003980">
    <property type="term" value="F:UDP-glucose:glycoprotein glucosyltransferase activity"/>
    <property type="evidence" value="ECO:0007669"/>
    <property type="project" value="InterPro"/>
</dbReference>
<comment type="caution">
    <text evidence="16">The sequence shown here is derived from an EMBL/GenBank/DDBJ whole genome shotgun (WGS) entry which is preliminary data.</text>
</comment>
<evidence type="ECO:0000256" key="8">
    <source>
        <dbReference type="ARBA" id="ARBA00023180"/>
    </source>
</evidence>